<feature type="chain" id="PRO_5044795592" evidence="8">
    <location>
        <begin position="30"/>
        <end position="738"/>
    </location>
</feature>
<dbReference type="AlphaFoldDB" id="A0ABD1H3K3"/>
<feature type="active site" description="Charge relay system" evidence="6 7">
    <location>
        <position position="202"/>
    </location>
</feature>
<feature type="active site" description="Charge relay system" evidence="6 7">
    <location>
        <position position="142"/>
    </location>
</feature>
<keyword evidence="2 7" id="KW-0645">Protease</keyword>
<keyword evidence="3 8" id="KW-0732">Signal</keyword>
<evidence type="ECO:0000256" key="2">
    <source>
        <dbReference type="ARBA" id="ARBA00022670"/>
    </source>
</evidence>
<keyword evidence="4 7" id="KW-0378">Hydrolase</keyword>
<feature type="domain" description="Peptidase S8/S53" evidence="9">
    <location>
        <begin position="134"/>
        <end position="576"/>
    </location>
</feature>
<organism evidence="12 13">
    <name type="scientific">Salvia divinorum</name>
    <name type="common">Maria pastora</name>
    <name type="synonym">Diviner's sage</name>
    <dbReference type="NCBI Taxonomy" id="28513"/>
    <lineage>
        <taxon>Eukaryota</taxon>
        <taxon>Viridiplantae</taxon>
        <taxon>Streptophyta</taxon>
        <taxon>Embryophyta</taxon>
        <taxon>Tracheophyta</taxon>
        <taxon>Spermatophyta</taxon>
        <taxon>Magnoliopsida</taxon>
        <taxon>eudicotyledons</taxon>
        <taxon>Gunneridae</taxon>
        <taxon>Pentapetalae</taxon>
        <taxon>asterids</taxon>
        <taxon>lamiids</taxon>
        <taxon>Lamiales</taxon>
        <taxon>Lamiaceae</taxon>
        <taxon>Nepetoideae</taxon>
        <taxon>Mentheae</taxon>
        <taxon>Salviinae</taxon>
        <taxon>Salvia</taxon>
        <taxon>Salvia subgen. Calosphace</taxon>
    </lineage>
</organism>
<dbReference type="GO" id="GO:0004252">
    <property type="term" value="F:serine-type endopeptidase activity"/>
    <property type="evidence" value="ECO:0007669"/>
    <property type="project" value="UniProtKB-UniRule"/>
</dbReference>
<protein>
    <submittedName>
        <fullName evidence="12">Subtilisin-like protease SBT4.13</fullName>
    </submittedName>
</protein>
<dbReference type="Gene3D" id="3.40.50.200">
    <property type="entry name" value="Peptidase S8/S53 domain"/>
    <property type="match status" value="1"/>
</dbReference>
<comment type="similarity">
    <text evidence="1 7">Belongs to the peptidase S8 family.</text>
</comment>
<reference evidence="12 13" key="1">
    <citation type="submission" date="2024-06" db="EMBL/GenBank/DDBJ databases">
        <title>A chromosome level genome sequence of Diviner's sage (Salvia divinorum).</title>
        <authorList>
            <person name="Ford S.A."/>
            <person name="Ro D.-K."/>
            <person name="Ness R.W."/>
            <person name="Phillips M.A."/>
        </authorList>
    </citation>
    <scope>NUCLEOTIDE SEQUENCE [LARGE SCALE GENOMIC DNA]</scope>
    <source>
        <strain evidence="12">SAF-2024a</strain>
        <tissue evidence="12">Leaf</tissue>
    </source>
</reference>
<evidence type="ECO:0000313" key="12">
    <source>
        <dbReference type="EMBL" id="KAL1550987.1"/>
    </source>
</evidence>
<dbReference type="Pfam" id="PF00082">
    <property type="entry name" value="Peptidase_S8"/>
    <property type="match status" value="1"/>
</dbReference>
<comment type="caution">
    <text evidence="12">The sequence shown here is derived from an EMBL/GenBank/DDBJ whole genome shotgun (WGS) entry which is preliminary data.</text>
</comment>
<dbReference type="GO" id="GO:0006508">
    <property type="term" value="P:proteolysis"/>
    <property type="evidence" value="ECO:0007669"/>
    <property type="project" value="UniProtKB-KW"/>
</dbReference>
<dbReference type="InterPro" id="IPR000209">
    <property type="entry name" value="Peptidase_S8/S53_dom"/>
</dbReference>
<dbReference type="InterPro" id="IPR015500">
    <property type="entry name" value="Peptidase_S8_subtilisin-rel"/>
</dbReference>
<dbReference type="PANTHER" id="PTHR10795">
    <property type="entry name" value="PROPROTEIN CONVERTASE SUBTILISIN/KEXIN"/>
    <property type="match status" value="1"/>
</dbReference>
<dbReference type="SUPFAM" id="SSF52743">
    <property type="entry name" value="Subtilisin-like"/>
    <property type="match status" value="1"/>
</dbReference>
<dbReference type="InterPro" id="IPR036852">
    <property type="entry name" value="Peptidase_S8/S53_dom_sf"/>
</dbReference>
<evidence type="ECO:0000256" key="7">
    <source>
        <dbReference type="PROSITE-ProRule" id="PRU01240"/>
    </source>
</evidence>
<evidence type="ECO:0000259" key="10">
    <source>
        <dbReference type="Pfam" id="PF05922"/>
    </source>
</evidence>
<dbReference type="InterPro" id="IPR010259">
    <property type="entry name" value="S8pro/Inhibitor_I9"/>
</dbReference>
<evidence type="ECO:0000256" key="8">
    <source>
        <dbReference type="SAM" id="SignalP"/>
    </source>
</evidence>
<evidence type="ECO:0000259" key="9">
    <source>
        <dbReference type="Pfam" id="PF00082"/>
    </source>
</evidence>
<dbReference type="InterPro" id="IPR045051">
    <property type="entry name" value="SBT"/>
</dbReference>
<dbReference type="Gene3D" id="3.50.30.30">
    <property type="match status" value="1"/>
</dbReference>
<sequence>MKIFCSRRTSRILLVLVLILSYALQPFIAEEDRQVYIVYMGNLVERDQFLSSRHFNMLQQVVDSRFLGQTLVRSYTRSFNGFAAYLTAQEHEKLASHEGVVSIFPSLSFYPETTRSWDFMGFHENVHRNPMVESDTIIGVIDTGIWPESESFSDKGFSLPPKKWKGACSGGKNFTCNNKVIGARHYNSLLLPDDSARDVEGHGTHAASTAAGNSVTHASFYGIAKGTARGGVPTSRIAVYKVCNPSGCQSADILAAFDDAIADGVDIISISLGAPTASRPMHDPISVGALHASLKGILVVQAAGNTGLKKSTSSTVPWIFSVAASSTDRGIITKVALENGIILTGKGVNTFSLKQNSYPLVSGEDVTENCDKEVAKYCFPGCLEPTLVKGKIVACYSIIGIAETFVARAIGSVTLSDIHGNASIVLPIAASSLQEHDFHVVQSYLNSTKFPKVKIMTSESVKNLDAPIVASFSSRGPNIIIPDILKPDVTAPGIEILAAFSPLASPSDVYGDDRSVKYNILSGTSMSCPHVAGVAAYLQSLHPSWSPSAIKSALMTTAWRMDATKDPLALAEFSYGTGHIDPVRAADAGLVYETVVGDYVRMLCSVGYKTAKLGKIFGVKRSCITQGRITPKDLNYPSMTACIKANGNKVVTFSQKFTRVVTNVGLGNSTYKVTTTKSSDYTVSVEPSILIFGATNEKKSFEVVISGKTNAKMVSASLEWSDGIHRVRSPVVIYRDDL</sequence>
<name>A0ABD1H3K3_SALDI</name>
<evidence type="ECO:0000256" key="4">
    <source>
        <dbReference type="ARBA" id="ARBA00022801"/>
    </source>
</evidence>
<gene>
    <name evidence="12" type="ORF">AAHA92_18883</name>
</gene>
<dbReference type="PROSITE" id="PS51892">
    <property type="entry name" value="SUBTILASE"/>
    <property type="match status" value="1"/>
</dbReference>
<keyword evidence="13" id="KW-1185">Reference proteome</keyword>
<feature type="domain" description="Subtilisin-like protease fibronectin type-III" evidence="11">
    <location>
        <begin position="633"/>
        <end position="733"/>
    </location>
</feature>
<evidence type="ECO:0000256" key="3">
    <source>
        <dbReference type="ARBA" id="ARBA00022729"/>
    </source>
</evidence>
<dbReference type="InterPro" id="IPR023828">
    <property type="entry name" value="Peptidase_S8_Ser-AS"/>
</dbReference>
<evidence type="ECO:0000256" key="5">
    <source>
        <dbReference type="ARBA" id="ARBA00022825"/>
    </source>
</evidence>
<dbReference type="InterPro" id="IPR041469">
    <property type="entry name" value="Subtilisin-like_FN3"/>
</dbReference>
<evidence type="ECO:0000313" key="13">
    <source>
        <dbReference type="Proteomes" id="UP001567538"/>
    </source>
</evidence>
<dbReference type="Pfam" id="PF17766">
    <property type="entry name" value="fn3_6"/>
    <property type="match status" value="1"/>
</dbReference>
<evidence type="ECO:0000259" key="11">
    <source>
        <dbReference type="Pfam" id="PF17766"/>
    </source>
</evidence>
<dbReference type="InterPro" id="IPR037045">
    <property type="entry name" value="S8pro/Inhibitor_I9_sf"/>
</dbReference>
<feature type="domain" description="Inhibitor I9" evidence="10">
    <location>
        <begin position="35"/>
        <end position="106"/>
    </location>
</feature>
<dbReference type="CDD" id="cd04852">
    <property type="entry name" value="Peptidases_S8_3"/>
    <property type="match status" value="1"/>
</dbReference>
<dbReference type="Proteomes" id="UP001567538">
    <property type="component" value="Unassembled WGS sequence"/>
</dbReference>
<dbReference type="EMBL" id="JBEAFC010000007">
    <property type="protein sequence ID" value="KAL1550987.1"/>
    <property type="molecule type" value="Genomic_DNA"/>
</dbReference>
<dbReference type="InterPro" id="IPR034197">
    <property type="entry name" value="Peptidases_S8_3"/>
</dbReference>
<dbReference type="PROSITE" id="PS00138">
    <property type="entry name" value="SUBTILASE_SER"/>
    <property type="match status" value="1"/>
</dbReference>
<accession>A0ABD1H3K3</accession>
<feature type="active site" description="Charge relay system" evidence="6 7">
    <location>
        <position position="525"/>
    </location>
</feature>
<dbReference type="Pfam" id="PF05922">
    <property type="entry name" value="Inhibitor_I9"/>
    <property type="match status" value="1"/>
</dbReference>
<dbReference type="CDD" id="cd02120">
    <property type="entry name" value="PA_subtilisin_like"/>
    <property type="match status" value="1"/>
</dbReference>
<dbReference type="Gene3D" id="2.60.40.2310">
    <property type="match status" value="1"/>
</dbReference>
<dbReference type="PRINTS" id="PR00723">
    <property type="entry name" value="SUBTILISIN"/>
</dbReference>
<dbReference type="Gene3D" id="3.30.70.80">
    <property type="entry name" value="Peptidase S8 propeptide/proteinase inhibitor I9"/>
    <property type="match status" value="1"/>
</dbReference>
<feature type="signal peptide" evidence="8">
    <location>
        <begin position="1"/>
        <end position="29"/>
    </location>
</feature>
<proteinExistence type="inferred from homology"/>
<evidence type="ECO:0000256" key="1">
    <source>
        <dbReference type="ARBA" id="ARBA00011073"/>
    </source>
</evidence>
<evidence type="ECO:0000256" key="6">
    <source>
        <dbReference type="PIRSR" id="PIRSR615500-1"/>
    </source>
</evidence>
<keyword evidence="5 7" id="KW-0720">Serine protease</keyword>